<dbReference type="InterPro" id="IPR014314">
    <property type="entry name" value="Succ_DH_cytb556"/>
</dbReference>
<dbReference type="InterPro" id="IPR000701">
    <property type="entry name" value="SuccDH_FuR_B_TM-su"/>
</dbReference>
<feature type="transmembrane region" description="Helical" evidence="15">
    <location>
        <begin position="104"/>
        <end position="126"/>
    </location>
</feature>
<dbReference type="GO" id="GO:0006099">
    <property type="term" value="P:tricarboxylic acid cycle"/>
    <property type="evidence" value="ECO:0007669"/>
    <property type="project" value="UniProtKB-UniPathway"/>
</dbReference>
<feature type="binding site" description="axial binding residue" evidence="14">
    <location>
        <position position="82"/>
    </location>
    <ligand>
        <name>heme</name>
        <dbReference type="ChEBI" id="CHEBI:30413"/>
        <note>ligand shared with second transmembrane subunit</note>
    </ligand>
    <ligandPart>
        <name>Fe</name>
        <dbReference type="ChEBI" id="CHEBI:18248"/>
    </ligandPart>
</feature>
<feature type="transmembrane region" description="Helical" evidence="15">
    <location>
        <begin position="63"/>
        <end position="84"/>
    </location>
</feature>
<evidence type="ECO:0000256" key="7">
    <source>
        <dbReference type="ARBA" id="ARBA00022692"/>
    </source>
</evidence>
<dbReference type="InterPro" id="IPR034804">
    <property type="entry name" value="SQR/QFR_C/D"/>
</dbReference>
<dbReference type="Pfam" id="PF01127">
    <property type="entry name" value="Sdh_cyt"/>
    <property type="match status" value="1"/>
</dbReference>
<keyword evidence="12 15" id="KW-0472">Membrane</keyword>
<dbReference type="CDD" id="cd03499">
    <property type="entry name" value="SQR_TypeC_SdhC"/>
    <property type="match status" value="1"/>
</dbReference>
<evidence type="ECO:0000256" key="13">
    <source>
        <dbReference type="ARBA" id="ARBA00025912"/>
    </source>
</evidence>
<dbReference type="InterPro" id="IPR018495">
    <property type="entry name" value="Succ_DH_cyt_bsu_CS"/>
</dbReference>
<evidence type="ECO:0000256" key="8">
    <source>
        <dbReference type="ARBA" id="ARBA00022723"/>
    </source>
</evidence>
<comment type="subcellular location">
    <subcellularLocation>
        <location evidence="2">Membrane</location>
        <topology evidence="2">Multi-pass membrane protein</topology>
    </subcellularLocation>
</comment>
<dbReference type="NCBIfam" id="TIGR02970">
    <property type="entry name" value="succ_dehyd_cytB"/>
    <property type="match status" value="1"/>
</dbReference>
<keyword evidence="17" id="KW-1185">Reference proteome</keyword>
<evidence type="ECO:0000256" key="2">
    <source>
        <dbReference type="ARBA" id="ARBA00004141"/>
    </source>
</evidence>
<keyword evidence="9" id="KW-0813">Transport</keyword>
<dbReference type="PANTHER" id="PTHR10978:SF5">
    <property type="entry name" value="SUCCINATE DEHYDROGENASE CYTOCHROME B560 SUBUNIT, MITOCHONDRIAL"/>
    <property type="match status" value="1"/>
</dbReference>
<reference evidence="17" key="1">
    <citation type="submission" date="2018-06" db="EMBL/GenBank/DDBJ databases">
        <title>The Anaplasma ovis genome reveals a high proportion of pseudogenes.</title>
        <authorList>
            <person name="Liu Z."/>
            <person name="Peasley A.M."/>
            <person name="Yang J."/>
            <person name="Li Y."/>
            <person name="Guan G."/>
            <person name="Luo J."/>
            <person name="Yin H."/>
            <person name="Brayton K.A."/>
        </authorList>
    </citation>
    <scope>NUCLEOTIDE SEQUENCE [LARGE SCALE GENOMIC DNA]</scope>
    <source>
        <strain evidence="17">Haibei</strain>
    </source>
</reference>
<comment type="cofactor">
    <cofactor evidence="14">
        <name>heme</name>
        <dbReference type="ChEBI" id="CHEBI:30413"/>
    </cofactor>
    <text evidence="14">The heme is bound between the two transmembrane subunits.</text>
</comment>
<keyword evidence="8 14" id="KW-0479">Metal-binding</keyword>
<feature type="transmembrane region" description="Helical" evidence="15">
    <location>
        <begin position="32"/>
        <end position="51"/>
    </location>
</feature>
<dbReference type="GO" id="GO:0009055">
    <property type="term" value="F:electron transfer activity"/>
    <property type="evidence" value="ECO:0007669"/>
    <property type="project" value="InterPro"/>
</dbReference>
<comment type="function">
    <text evidence="1">Membrane-anchoring subunit of succinate dehydrogenase (SDH).</text>
</comment>
<reference evidence="16 17" key="2">
    <citation type="journal article" date="2019" name="BMC Genomics">
        <title>The Anaplasma ovis genome reveals a high proportion of pseudogenes.</title>
        <authorList>
            <person name="Liu Z."/>
            <person name="Peasley A.M."/>
            <person name="Yang J."/>
            <person name="Li Y."/>
            <person name="Guan G."/>
            <person name="Luo J."/>
            <person name="Yin H."/>
            <person name="Brayton K.A."/>
        </authorList>
    </citation>
    <scope>NUCLEOTIDE SEQUENCE [LARGE SCALE GENOMIC DNA]</scope>
    <source>
        <strain evidence="16 17">Haibei</strain>
    </source>
</reference>
<evidence type="ECO:0000256" key="3">
    <source>
        <dbReference type="ARBA" id="ARBA00005163"/>
    </source>
</evidence>
<keyword evidence="10 15" id="KW-1133">Transmembrane helix</keyword>
<keyword evidence="9" id="KW-0249">Electron transport</keyword>
<organism evidence="16 17">
    <name type="scientific">Anaplasma ovis str. Haibei</name>
    <dbReference type="NCBI Taxonomy" id="1248439"/>
    <lineage>
        <taxon>Bacteria</taxon>
        <taxon>Pseudomonadati</taxon>
        <taxon>Pseudomonadota</taxon>
        <taxon>Alphaproteobacteria</taxon>
        <taxon>Rickettsiales</taxon>
        <taxon>Anaplasmataceae</taxon>
        <taxon>Anaplasma</taxon>
    </lineage>
</organism>
<evidence type="ECO:0000256" key="1">
    <source>
        <dbReference type="ARBA" id="ARBA00004050"/>
    </source>
</evidence>
<evidence type="ECO:0000256" key="6">
    <source>
        <dbReference type="ARBA" id="ARBA00022617"/>
    </source>
</evidence>
<evidence type="ECO:0000256" key="14">
    <source>
        <dbReference type="PIRSR" id="PIRSR000178-1"/>
    </source>
</evidence>
<keyword evidence="6 14" id="KW-0349">Heme</keyword>
<evidence type="ECO:0000256" key="15">
    <source>
        <dbReference type="SAM" id="Phobius"/>
    </source>
</evidence>
<dbReference type="EMBL" id="CP015994">
    <property type="protein sequence ID" value="ASI48151.1"/>
    <property type="molecule type" value="Genomic_DNA"/>
</dbReference>
<evidence type="ECO:0000313" key="16">
    <source>
        <dbReference type="EMBL" id="ASI48151.1"/>
    </source>
</evidence>
<evidence type="ECO:0000256" key="9">
    <source>
        <dbReference type="ARBA" id="ARBA00022982"/>
    </source>
</evidence>
<evidence type="ECO:0000256" key="5">
    <source>
        <dbReference type="ARBA" id="ARBA00020076"/>
    </source>
</evidence>
<dbReference type="OrthoDB" id="9799441at2"/>
<proteinExistence type="inferred from homology"/>
<dbReference type="PANTHER" id="PTHR10978">
    <property type="entry name" value="SUCCINATE DEHYDROGENASE CYTOCHROME B560 SUBUNIT"/>
    <property type="match status" value="1"/>
</dbReference>
<dbReference type="Gene3D" id="1.20.1300.10">
    <property type="entry name" value="Fumarate reductase/succinate dehydrogenase, transmembrane subunit"/>
    <property type="match status" value="1"/>
</dbReference>
<comment type="similarity">
    <text evidence="4">Belongs to the cytochrome b560 family.</text>
</comment>
<keyword evidence="7 15" id="KW-0812">Transmembrane</keyword>
<dbReference type="PROSITE" id="PS01000">
    <property type="entry name" value="SDH_CYT_1"/>
    <property type="match status" value="1"/>
</dbReference>
<dbReference type="GO" id="GO:0016020">
    <property type="term" value="C:membrane"/>
    <property type="evidence" value="ECO:0007669"/>
    <property type="project" value="UniProtKB-SubCell"/>
</dbReference>
<evidence type="ECO:0000313" key="17">
    <source>
        <dbReference type="Proteomes" id="UP000259762"/>
    </source>
</evidence>
<sequence>MVLRSRPLSPHLQVYKLPVAAFLSITHRASGLFLFFGLSVLSWLFVLLRCVPGCVVPFLAHPWGFFLVKLLLFSCCVTLCYHYFNGVRHLLWDCGVGLSKAVVTVSNIFVLLLTAAFSVVAFFLVWL</sequence>
<comment type="subunit">
    <text evidence="13">Part of an enzyme complex containing four subunits: a flavoprotein, an iron-sulfur protein, plus two membrane-anchoring proteins, SdhC and SdhD. The complex can form homotrimers.</text>
</comment>
<dbReference type="SUPFAM" id="SSF81343">
    <property type="entry name" value="Fumarate reductase respiratory complex transmembrane subunits"/>
    <property type="match status" value="1"/>
</dbReference>
<protein>
    <recommendedName>
        <fullName evidence="5">Succinate dehydrogenase cytochrome b556 subunit</fullName>
    </recommendedName>
</protein>
<dbReference type="PIRSF" id="PIRSF000178">
    <property type="entry name" value="SDH_cyt_b560"/>
    <property type="match status" value="1"/>
</dbReference>
<keyword evidence="11 14" id="KW-0408">Iron</keyword>
<comment type="pathway">
    <text evidence="3">Carbohydrate metabolism; tricarboxylic acid cycle.</text>
</comment>
<dbReference type="KEGG" id="aoh:AOV_00900"/>
<name>A0A2Z2LIR3_9RICK</name>
<evidence type="ECO:0000256" key="11">
    <source>
        <dbReference type="ARBA" id="ARBA00023004"/>
    </source>
</evidence>
<dbReference type="UniPathway" id="UPA00223"/>
<dbReference type="GO" id="GO:0046872">
    <property type="term" value="F:metal ion binding"/>
    <property type="evidence" value="ECO:0007669"/>
    <property type="project" value="UniProtKB-KW"/>
</dbReference>
<evidence type="ECO:0000256" key="12">
    <source>
        <dbReference type="ARBA" id="ARBA00023136"/>
    </source>
</evidence>
<evidence type="ECO:0000256" key="4">
    <source>
        <dbReference type="ARBA" id="ARBA00007244"/>
    </source>
</evidence>
<accession>A0A2Z2LIR3</accession>
<evidence type="ECO:0000256" key="10">
    <source>
        <dbReference type="ARBA" id="ARBA00022989"/>
    </source>
</evidence>
<gene>
    <name evidence="16" type="ORF">AOV_00900</name>
</gene>
<dbReference type="PROSITE" id="PS01001">
    <property type="entry name" value="SDH_CYT_2"/>
    <property type="match status" value="1"/>
</dbReference>
<dbReference type="AlphaFoldDB" id="A0A2Z2LIR3"/>
<dbReference type="Proteomes" id="UP000259762">
    <property type="component" value="Chromosome"/>
</dbReference>
<dbReference type="RefSeq" id="WP_075138761.1">
    <property type="nucleotide sequence ID" value="NZ_CP015994.1"/>
</dbReference>